<dbReference type="PANTHER" id="PTHR11795:SF450">
    <property type="entry name" value="ABC TRANSPORTER PERMEASE PROTEIN"/>
    <property type="match status" value="1"/>
</dbReference>
<feature type="transmembrane region" description="Helical" evidence="9">
    <location>
        <begin position="20"/>
        <end position="40"/>
    </location>
</feature>
<dbReference type="InterPro" id="IPR052157">
    <property type="entry name" value="BCAA_transport_permease"/>
</dbReference>
<evidence type="ECO:0000313" key="10">
    <source>
        <dbReference type="EMBL" id="EQD45968.1"/>
    </source>
</evidence>
<comment type="caution">
    <text evidence="10">The sequence shown here is derived from an EMBL/GenBank/DDBJ whole genome shotgun (WGS) entry which is preliminary data.</text>
</comment>
<evidence type="ECO:0000256" key="7">
    <source>
        <dbReference type="ARBA" id="ARBA00023136"/>
    </source>
</evidence>
<dbReference type="GO" id="GO:0005886">
    <property type="term" value="C:plasma membrane"/>
    <property type="evidence" value="ECO:0007669"/>
    <property type="project" value="UniProtKB-SubCell"/>
</dbReference>
<feature type="non-terminal residue" evidence="10">
    <location>
        <position position="165"/>
    </location>
</feature>
<dbReference type="GO" id="GO:0006865">
    <property type="term" value="P:amino acid transport"/>
    <property type="evidence" value="ECO:0007669"/>
    <property type="project" value="UniProtKB-KW"/>
</dbReference>
<evidence type="ECO:0000256" key="5">
    <source>
        <dbReference type="ARBA" id="ARBA00022970"/>
    </source>
</evidence>
<dbReference type="EMBL" id="AUZY01008409">
    <property type="protein sequence ID" value="EQD45968.1"/>
    <property type="molecule type" value="Genomic_DNA"/>
</dbReference>
<evidence type="ECO:0000256" key="2">
    <source>
        <dbReference type="ARBA" id="ARBA00022448"/>
    </source>
</evidence>
<keyword evidence="6 9" id="KW-1133">Transmembrane helix</keyword>
<dbReference type="Pfam" id="PF02653">
    <property type="entry name" value="BPD_transp_2"/>
    <property type="match status" value="1"/>
</dbReference>
<dbReference type="GO" id="GO:0022857">
    <property type="term" value="F:transmembrane transporter activity"/>
    <property type="evidence" value="ECO:0007669"/>
    <property type="project" value="InterPro"/>
</dbReference>
<evidence type="ECO:0000256" key="8">
    <source>
        <dbReference type="ARBA" id="ARBA00037998"/>
    </source>
</evidence>
<proteinExistence type="inferred from homology"/>
<keyword evidence="4 9" id="KW-0812">Transmembrane</keyword>
<keyword evidence="3" id="KW-1003">Cell membrane</keyword>
<reference evidence="10" key="2">
    <citation type="journal article" date="2014" name="ISME J.">
        <title>Microbial stratification in low pH oxic and suboxic macroscopic growths along an acid mine drainage.</title>
        <authorList>
            <person name="Mendez-Garcia C."/>
            <person name="Mesa V."/>
            <person name="Sprenger R.R."/>
            <person name="Richter M."/>
            <person name="Diez M.S."/>
            <person name="Solano J."/>
            <person name="Bargiela R."/>
            <person name="Golyshina O.V."/>
            <person name="Manteca A."/>
            <person name="Ramos J.L."/>
            <person name="Gallego J.R."/>
            <person name="Llorente I."/>
            <person name="Martins Dos Santos V.A."/>
            <person name="Jensen O.N."/>
            <person name="Pelaez A.I."/>
            <person name="Sanchez J."/>
            <person name="Ferrer M."/>
        </authorList>
    </citation>
    <scope>NUCLEOTIDE SEQUENCE</scope>
</reference>
<comment type="subcellular location">
    <subcellularLocation>
        <location evidence="1">Cell membrane</location>
        <topology evidence="1">Multi-pass membrane protein</topology>
    </subcellularLocation>
</comment>
<keyword evidence="2" id="KW-0813">Transport</keyword>
<feature type="transmembrane region" description="Helical" evidence="9">
    <location>
        <begin position="94"/>
        <end position="120"/>
    </location>
</feature>
<reference evidence="10" key="1">
    <citation type="submission" date="2013-08" db="EMBL/GenBank/DDBJ databases">
        <authorList>
            <person name="Mendez C."/>
            <person name="Richter M."/>
            <person name="Ferrer M."/>
            <person name="Sanchez J."/>
        </authorList>
    </citation>
    <scope>NUCLEOTIDE SEQUENCE</scope>
</reference>
<dbReference type="CDD" id="cd06582">
    <property type="entry name" value="TM_PBP1_LivH_like"/>
    <property type="match status" value="1"/>
</dbReference>
<name>T0ZMR6_9ZZZZ</name>
<dbReference type="PANTHER" id="PTHR11795">
    <property type="entry name" value="BRANCHED-CHAIN AMINO ACID TRANSPORT SYSTEM PERMEASE PROTEIN LIVH"/>
    <property type="match status" value="1"/>
</dbReference>
<keyword evidence="5" id="KW-0029">Amino-acid transport</keyword>
<accession>T0ZMR6</accession>
<evidence type="ECO:0000256" key="4">
    <source>
        <dbReference type="ARBA" id="ARBA00022692"/>
    </source>
</evidence>
<evidence type="ECO:0000256" key="3">
    <source>
        <dbReference type="ARBA" id="ARBA00022475"/>
    </source>
</evidence>
<evidence type="ECO:0000256" key="1">
    <source>
        <dbReference type="ARBA" id="ARBA00004651"/>
    </source>
</evidence>
<dbReference type="AlphaFoldDB" id="T0ZMR6"/>
<evidence type="ECO:0000256" key="6">
    <source>
        <dbReference type="ARBA" id="ARBA00022989"/>
    </source>
</evidence>
<comment type="similarity">
    <text evidence="8">Belongs to the binding-protein-dependent transport system permease family. LivHM subfamily.</text>
</comment>
<protein>
    <submittedName>
        <fullName evidence="10">Inner-membrane translocator</fullName>
    </submittedName>
</protein>
<sequence length="165" mass="17214">MLGAMASILFAGANGHRPGLPLLAAVVLAVMCVSALGGLLERAVLHPRRKSGPVLLLIMTVGISLVLEGVVLVITSSQSYGLRNFTPGPALSVFGGTVSLQSLWVFGVTGAALVALYLFFSRTRVGKAFRACEINPLAASLVGIRPSRYWTYAFALAAGLSALTR</sequence>
<evidence type="ECO:0000256" key="9">
    <source>
        <dbReference type="SAM" id="Phobius"/>
    </source>
</evidence>
<organism evidence="10">
    <name type="scientific">mine drainage metagenome</name>
    <dbReference type="NCBI Taxonomy" id="410659"/>
    <lineage>
        <taxon>unclassified sequences</taxon>
        <taxon>metagenomes</taxon>
        <taxon>ecological metagenomes</taxon>
    </lineage>
</organism>
<gene>
    <name evidence="10" type="ORF">B1B_12797</name>
</gene>
<keyword evidence="7 9" id="KW-0472">Membrane</keyword>
<dbReference type="InterPro" id="IPR001851">
    <property type="entry name" value="ABC_transp_permease"/>
</dbReference>
<feature type="transmembrane region" description="Helical" evidence="9">
    <location>
        <begin position="52"/>
        <end position="74"/>
    </location>
</feature>